<sequence length="286" mass="32282">MDKPKSKSKIKEKLTFKYRFVVLNEDTFEERFSFRLNRLSAFVFGSLFSIFLIVITTALIAFTPLKEYIPGYSSSKLKKDAATLNYKVDSLSQLLNYNNLFIENFQQVLKGEIAPDDFNKDSLIQVLSIDEVDLAPSELDSSFRAEIEREERFNVFEAATKRTDVIFTSPVKGRVTDRYNPKEKHFAVDIALDKDTPVKSIADGTVIFKGFTADTGYVIIIEHVNGIISVYKHNSTILKNQGDLVKAGEAVAIAGSTGELSTATHLHFELWEGGYTVNPENYIDFE</sequence>
<dbReference type="Pfam" id="PF01551">
    <property type="entry name" value="Peptidase_M23"/>
    <property type="match status" value="1"/>
</dbReference>
<dbReference type="InterPro" id="IPR050570">
    <property type="entry name" value="Cell_wall_metabolism_enzyme"/>
</dbReference>
<keyword evidence="4" id="KW-0378">Hydrolase</keyword>
<gene>
    <name evidence="4" type="ORF">ACFQ39_06875</name>
</gene>
<dbReference type="EC" id="3.4.24.-" evidence="4"/>
<accession>A0ABW3Y0M3</accession>
<evidence type="ECO:0000313" key="4">
    <source>
        <dbReference type="EMBL" id="MFD1315336.1"/>
    </source>
</evidence>
<organism evidence="4 5">
    <name type="scientific">Namhaeicola litoreus</name>
    <dbReference type="NCBI Taxonomy" id="1052145"/>
    <lineage>
        <taxon>Bacteria</taxon>
        <taxon>Pseudomonadati</taxon>
        <taxon>Bacteroidota</taxon>
        <taxon>Flavobacteriia</taxon>
        <taxon>Flavobacteriales</taxon>
        <taxon>Flavobacteriaceae</taxon>
        <taxon>Namhaeicola</taxon>
    </lineage>
</organism>
<dbReference type="PANTHER" id="PTHR21666">
    <property type="entry name" value="PEPTIDASE-RELATED"/>
    <property type="match status" value="1"/>
</dbReference>
<proteinExistence type="predicted"/>
<evidence type="ECO:0000256" key="1">
    <source>
        <dbReference type="ARBA" id="ARBA00022729"/>
    </source>
</evidence>
<dbReference type="CDD" id="cd12797">
    <property type="entry name" value="M23_peptidase"/>
    <property type="match status" value="1"/>
</dbReference>
<evidence type="ECO:0000313" key="5">
    <source>
        <dbReference type="Proteomes" id="UP001597201"/>
    </source>
</evidence>
<dbReference type="SUPFAM" id="SSF51261">
    <property type="entry name" value="Duplicated hybrid motif"/>
    <property type="match status" value="1"/>
</dbReference>
<dbReference type="RefSeq" id="WP_377177388.1">
    <property type="nucleotide sequence ID" value="NZ_JBHTMY010000002.1"/>
</dbReference>
<dbReference type="InterPro" id="IPR016047">
    <property type="entry name" value="M23ase_b-sheet_dom"/>
</dbReference>
<evidence type="ECO:0000259" key="3">
    <source>
        <dbReference type="Pfam" id="PF01551"/>
    </source>
</evidence>
<dbReference type="Proteomes" id="UP001597201">
    <property type="component" value="Unassembled WGS sequence"/>
</dbReference>
<keyword evidence="2" id="KW-0472">Membrane</keyword>
<feature type="domain" description="M23ase beta-sheet core" evidence="3">
    <location>
        <begin position="184"/>
        <end position="279"/>
    </location>
</feature>
<dbReference type="Gene3D" id="2.70.70.10">
    <property type="entry name" value="Glucose Permease (Domain IIA)"/>
    <property type="match status" value="1"/>
</dbReference>
<name>A0ABW3Y0M3_9FLAO</name>
<protein>
    <submittedName>
        <fullName evidence="4">M23 family metallopeptidase</fullName>
        <ecNumber evidence="4">3.4.24.-</ecNumber>
    </submittedName>
</protein>
<feature type="transmembrane region" description="Helical" evidence="2">
    <location>
        <begin position="41"/>
        <end position="62"/>
    </location>
</feature>
<keyword evidence="2" id="KW-1133">Transmembrane helix</keyword>
<reference evidence="5" key="1">
    <citation type="journal article" date="2019" name="Int. J. Syst. Evol. Microbiol.">
        <title>The Global Catalogue of Microorganisms (GCM) 10K type strain sequencing project: providing services to taxonomists for standard genome sequencing and annotation.</title>
        <authorList>
            <consortium name="The Broad Institute Genomics Platform"/>
            <consortium name="The Broad Institute Genome Sequencing Center for Infectious Disease"/>
            <person name="Wu L."/>
            <person name="Ma J."/>
        </authorList>
    </citation>
    <scope>NUCLEOTIDE SEQUENCE [LARGE SCALE GENOMIC DNA]</scope>
    <source>
        <strain evidence="5">CCUG 61485</strain>
    </source>
</reference>
<dbReference type="InterPro" id="IPR011055">
    <property type="entry name" value="Dup_hybrid_motif"/>
</dbReference>
<keyword evidence="5" id="KW-1185">Reference proteome</keyword>
<dbReference type="EMBL" id="JBHTMY010000002">
    <property type="protein sequence ID" value="MFD1315336.1"/>
    <property type="molecule type" value="Genomic_DNA"/>
</dbReference>
<keyword evidence="1" id="KW-0732">Signal</keyword>
<comment type="caution">
    <text evidence="4">The sequence shown here is derived from an EMBL/GenBank/DDBJ whole genome shotgun (WGS) entry which is preliminary data.</text>
</comment>
<dbReference type="PANTHER" id="PTHR21666:SF289">
    <property type="entry name" value="L-ALA--D-GLU ENDOPEPTIDASE"/>
    <property type="match status" value="1"/>
</dbReference>
<evidence type="ECO:0000256" key="2">
    <source>
        <dbReference type="SAM" id="Phobius"/>
    </source>
</evidence>
<keyword evidence="2" id="KW-0812">Transmembrane</keyword>
<dbReference type="GO" id="GO:0016787">
    <property type="term" value="F:hydrolase activity"/>
    <property type="evidence" value="ECO:0007669"/>
    <property type="project" value="UniProtKB-KW"/>
</dbReference>